<keyword evidence="2" id="KW-0808">Transferase</keyword>
<dbReference type="CDD" id="cd03789">
    <property type="entry name" value="GT9_LPS_heptosyltransferase"/>
    <property type="match status" value="1"/>
</dbReference>
<evidence type="ECO:0000256" key="1">
    <source>
        <dbReference type="ARBA" id="ARBA00022676"/>
    </source>
</evidence>
<evidence type="ECO:0000256" key="2">
    <source>
        <dbReference type="ARBA" id="ARBA00022679"/>
    </source>
</evidence>
<protein>
    <submittedName>
        <fullName evidence="3">Lipopolysaccharide heptosyltransferase family protein</fullName>
    </submittedName>
</protein>
<evidence type="ECO:0000313" key="3">
    <source>
        <dbReference type="EMBL" id="RDB36955.1"/>
    </source>
</evidence>
<dbReference type="AlphaFoldDB" id="A0A369KW78"/>
<dbReference type="InterPro" id="IPR051199">
    <property type="entry name" value="LPS_LOS_Heptosyltrfase"/>
</dbReference>
<dbReference type="PANTHER" id="PTHR30160">
    <property type="entry name" value="TETRAACYLDISACCHARIDE 4'-KINASE-RELATED"/>
    <property type="match status" value="1"/>
</dbReference>
<dbReference type="PANTHER" id="PTHR30160:SF1">
    <property type="entry name" value="LIPOPOLYSACCHARIDE 1,2-N-ACETYLGLUCOSAMINETRANSFERASE-RELATED"/>
    <property type="match status" value="1"/>
</dbReference>
<keyword evidence="1" id="KW-0328">Glycosyltransferase</keyword>
<dbReference type="Proteomes" id="UP000253934">
    <property type="component" value="Unassembled WGS sequence"/>
</dbReference>
<proteinExistence type="predicted"/>
<evidence type="ECO:0000313" key="4">
    <source>
        <dbReference type="Proteomes" id="UP000253934"/>
    </source>
</evidence>
<dbReference type="GO" id="GO:0008713">
    <property type="term" value="F:ADP-heptose-lipopolysaccharide heptosyltransferase activity"/>
    <property type="evidence" value="ECO:0007669"/>
    <property type="project" value="TreeGrafter"/>
</dbReference>
<gene>
    <name evidence="3" type="ORF">DCC88_02560</name>
</gene>
<dbReference type="GO" id="GO:0009244">
    <property type="term" value="P:lipopolysaccharide core region biosynthetic process"/>
    <property type="evidence" value="ECO:0007669"/>
    <property type="project" value="TreeGrafter"/>
</dbReference>
<dbReference type="InterPro" id="IPR002201">
    <property type="entry name" value="Glyco_trans_9"/>
</dbReference>
<organism evidence="3 4">
    <name type="scientific">Spirobacillus cienkowskii</name>
    <dbReference type="NCBI Taxonomy" id="495820"/>
    <lineage>
        <taxon>Bacteria</taxon>
        <taxon>Pseudomonadati</taxon>
        <taxon>Bdellovibrionota</taxon>
        <taxon>Oligoflexia</taxon>
        <taxon>Silvanigrellales</taxon>
        <taxon>Spirobacillus</taxon>
    </lineage>
</organism>
<name>A0A369KW78_9BACT</name>
<sequence length="375" mass="43666">MQNNISQEKMHLYERVVYITRLTSIGDALIASHSVVKLIKNNYFPVFITSSSNIAIAQKIIGLKSYIIFDSKDKIDFYIENKQVDKEYFLNFITSIPKNKKEIFIDLQKTTRSKKCFKHLIKENKIFIEKKFFIKKMTLYRFFLIFLSFFYFKQKNKSSTTKYKKIREIQDLLINKIIQKDNKSFVTDFNNKEIILTTKSIIPELFSCKNYICIFPGSSGFIKSWPKEKFRLLISEIINKTNLSVIICGAEKETFIGDYLCFPKNNRVINMVNKTTLEQSLNIIANCKYLVSNDSFAGHAADIFNIPASIIFGSTSPKFGFVPLNSNISIEYNYLSCSPCTRHGHSQCRFKNLKCLQNIDQKNIFLKIKEFDSIN</sequence>
<keyword evidence="4" id="KW-1185">Reference proteome</keyword>
<dbReference type="SUPFAM" id="SSF53756">
    <property type="entry name" value="UDP-Glycosyltransferase/glycogen phosphorylase"/>
    <property type="match status" value="1"/>
</dbReference>
<accession>A0A369KW78</accession>
<dbReference type="Gene3D" id="3.40.50.2000">
    <property type="entry name" value="Glycogen Phosphorylase B"/>
    <property type="match status" value="1"/>
</dbReference>
<dbReference type="EMBL" id="QOVW01000016">
    <property type="protein sequence ID" value="RDB36955.1"/>
    <property type="molecule type" value="Genomic_DNA"/>
</dbReference>
<reference evidence="3" key="1">
    <citation type="submission" date="2018-04" db="EMBL/GenBank/DDBJ databases">
        <title>Draft genome sequence of the Candidatus Spirobacillus cienkowskii, a pathogen of freshwater Daphnia species, reconstructed from hemolymph metagenomic reads.</title>
        <authorList>
            <person name="Bresciani L."/>
            <person name="Lemos L.N."/>
            <person name="Wale N."/>
            <person name="Lin J.Y."/>
            <person name="Fernandes G.R."/>
            <person name="Duffy M.A."/>
            <person name="Rodrigues J.M."/>
        </authorList>
    </citation>
    <scope>NUCLEOTIDE SEQUENCE [LARGE SCALE GENOMIC DNA]</scope>
    <source>
        <strain evidence="3">Binning01</strain>
    </source>
</reference>
<dbReference type="Pfam" id="PF01075">
    <property type="entry name" value="Glyco_transf_9"/>
    <property type="match status" value="1"/>
</dbReference>
<comment type="caution">
    <text evidence="3">The sequence shown here is derived from an EMBL/GenBank/DDBJ whole genome shotgun (WGS) entry which is preliminary data.</text>
</comment>
<dbReference type="GO" id="GO:0005829">
    <property type="term" value="C:cytosol"/>
    <property type="evidence" value="ECO:0007669"/>
    <property type="project" value="TreeGrafter"/>
</dbReference>